<organism evidence="2 3">
    <name type="scientific">Myxococcus fulvus (strain ATCC BAA-855 / HW-1)</name>
    <dbReference type="NCBI Taxonomy" id="483219"/>
    <lineage>
        <taxon>Bacteria</taxon>
        <taxon>Pseudomonadati</taxon>
        <taxon>Myxococcota</taxon>
        <taxon>Myxococcia</taxon>
        <taxon>Myxococcales</taxon>
        <taxon>Cystobacterineae</taxon>
        <taxon>Myxococcaceae</taxon>
        <taxon>Myxococcus</taxon>
    </lineage>
</organism>
<dbReference type="PROSITE" id="PS51257">
    <property type="entry name" value="PROKAR_LIPOPROTEIN"/>
    <property type="match status" value="1"/>
</dbReference>
<keyword evidence="1" id="KW-0732">Signal</keyword>
<feature type="chain" id="PRO_5003368401" description="Lipoprotein" evidence="1">
    <location>
        <begin position="24"/>
        <end position="138"/>
    </location>
</feature>
<name>F8C6J8_MYXFH</name>
<feature type="signal peptide" evidence="1">
    <location>
        <begin position="1"/>
        <end position="23"/>
    </location>
</feature>
<proteinExistence type="predicted"/>
<evidence type="ECO:0000313" key="2">
    <source>
        <dbReference type="EMBL" id="AEI65587.1"/>
    </source>
</evidence>
<reference evidence="2 3" key="1">
    <citation type="journal article" date="2011" name="J. Bacteriol.">
        <title>Genome sequence of the halotolerant marine bacterium Myxococcus fulvus HW-1.</title>
        <authorList>
            <person name="Li Z.F."/>
            <person name="Li X."/>
            <person name="Liu H."/>
            <person name="Liu X."/>
            <person name="Han K."/>
            <person name="Wu Z.H."/>
            <person name="Hu W."/>
            <person name="Li F.F."/>
            <person name="Li Y.Z."/>
        </authorList>
    </citation>
    <scope>NUCLEOTIDE SEQUENCE [LARGE SCALE GENOMIC DNA]</scope>
    <source>
        <strain evidence="3">ATCC BAA-855 / HW-1</strain>
    </source>
</reference>
<evidence type="ECO:0000313" key="3">
    <source>
        <dbReference type="Proteomes" id="UP000000488"/>
    </source>
</evidence>
<dbReference type="Proteomes" id="UP000000488">
    <property type="component" value="Chromosome"/>
</dbReference>
<sequence length="138" mass="15126">MTMRRHRLLRLAAVAVLATVVGACEPPIHIRLASTGEQLPSPEFVVSEPSQPAAEPRYSYVSVRDLDGTRMWALRKLPPNFKMSPARLSYGVPPDGFEELEPPQPLVPGRTYSIAVSGEGRGGLHFHIGDDGTIREAR</sequence>
<accession>F8C6J8</accession>
<dbReference type="AlphaFoldDB" id="F8C6J8"/>
<evidence type="ECO:0000256" key="1">
    <source>
        <dbReference type="SAM" id="SignalP"/>
    </source>
</evidence>
<protein>
    <recommendedName>
        <fullName evidence="4">Lipoprotein</fullName>
    </recommendedName>
</protein>
<dbReference type="HOGENOM" id="CLU_1853052_0_0_7"/>
<dbReference type="KEGG" id="mfu:LILAB_18425"/>
<gene>
    <name evidence="2" type="ordered locus">LILAB_18425</name>
</gene>
<dbReference type="STRING" id="483219.LILAB_18425"/>
<evidence type="ECO:0008006" key="4">
    <source>
        <dbReference type="Google" id="ProtNLM"/>
    </source>
</evidence>
<dbReference type="EMBL" id="CP002830">
    <property type="protein sequence ID" value="AEI65587.1"/>
    <property type="molecule type" value="Genomic_DNA"/>
</dbReference>